<evidence type="ECO:0008006" key="4">
    <source>
        <dbReference type="Google" id="ProtNLM"/>
    </source>
</evidence>
<comment type="caution">
    <text evidence="2">The sequence shown here is derived from an EMBL/GenBank/DDBJ whole genome shotgun (WGS) entry which is preliminary data.</text>
</comment>
<accession>A0ABW1G766</accession>
<evidence type="ECO:0000313" key="2">
    <source>
        <dbReference type="EMBL" id="MFC5909760.1"/>
    </source>
</evidence>
<proteinExistence type="predicted"/>
<feature type="compositionally biased region" description="Low complexity" evidence="1">
    <location>
        <begin position="7"/>
        <end position="20"/>
    </location>
</feature>
<gene>
    <name evidence="2" type="ORF">ACFP3V_21415</name>
</gene>
<feature type="compositionally biased region" description="Low complexity" evidence="1">
    <location>
        <begin position="102"/>
        <end position="122"/>
    </location>
</feature>
<dbReference type="EMBL" id="JBHSQJ010000086">
    <property type="protein sequence ID" value="MFC5909760.1"/>
    <property type="molecule type" value="Genomic_DNA"/>
</dbReference>
<reference evidence="3" key="1">
    <citation type="journal article" date="2019" name="Int. J. Syst. Evol. Microbiol.">
        <title>The Global Catalogue of Microorganisms (GCM) 10K type strain sequencing project: providing services to taxonomists for standard genome sequencing and annotation.</title>
        <authorList>
            <consortium name="The Broad Institute Genomics Platform"/>
            <consortium name="The Broad Institute Genome Sequencing Center for Infectious Disease"/>
            <person name="Wu L."/>
            <person name="Ma J."/>
        </authorList>
    </citation>
    <scope>NUCLEOTIDE SEQUENCE [LARGE SCALE GENOMIC DNA]</scope>
    <source>
        <strain evidence="3">JCM 4816</strain>
    </source>
</reference>
<evidence type="ECO:0000256" key="1">
    <source>
        <dbReference type="SAM" id="MobiDB-lite"/>
    </source>
</evidence>
<keyword evidence="3" id="KW-1185">Reference proteome</keyword>
<dbReference type="RefSeq" id="WP_380585845.1">
    <property type="nucleotide sequence ID" value="NZ_JBHSQJ010000086.1"/>
</dbReference>
<protein>
    <recommendedName>
        <fullName evidence="4">DUF3618 domain-containing protein</fullName>
    </recommendedName>
</protein>
<organism evidence="2 3">
    <name type="scientific">Streptacidiphilus monticola</name>
    <dbReference type="NCBI Taxonomy" id="2161674"/>
    <lineage>
        <taxon>Bacteria</taxon>
        <taxon>Bacillati</taxon>
        <taxon>Actinomycetota</taxon>
        <taxon>Actinomycetes</taxon>
        <taxon>Kitasatosporales</taxon>
        <taxon>Streptomycetaceae</taxon>
        <taxon>Streptacidiphilus</taxon>
    </lineage>
</organism>
<feature type="region of interest" description="Disordered" evidence="1">
    <location>
        <begin position="99"/>
        <end position="137"/>
    </location>
</feature>
<sequence>MNAKNENPAAAPVAGNGPAGAAQQAVLHPMDTLASAVQRIPGAGVVRGAADTVLDTVGLVSPRSRRWAAYAGAGVLGAVGVVEWPVAAAGAAGVWLSQGRRPTGAAQAPQDAPTPADVAHAAARSHHGQGGKPEPSS</sequence>
<dbReference type="Proteomes" id="UP001596174">
    <property type="component" value="Unassembled WGS sequence"/>
</dbReference>
<evidence type="ECO:0000313" key="3">
    <source>
        <dbReference type="Proteomes" id="UP001596174"/>
    </source>
</evidence>
<feature type="region of interest" description="Disordered" evidence="1">
    <location>
        <begin position="1"/>
        <end position="20"/>
    </location>
</feature>
<name>A0ABW1G766_9ACTN</name>